<evidence type="ECO:0000313" key="1">
    <source>
        <dbReference type="EMBL" id="SVA88120.1"/>
    </source>
</evidence>
<reference evidence="1" key="1">
    <citation type="submission" date="2018-05" db="EMBL/GenBank/DDBJ databases">
        <authorList>
            <person name="Lanie J.A."/>
            <person name="Ng W.-L."/>
            <person name="Kazmierczak K.M."/>
            <person name="Andrzejewski T.M."/>
            <person name="Davidsen T.M."/>
            <person name="Wayne K.J."/>
            <person name="Tettelin H."/>
            <person name="Glass J.I."/>
            <person name="Rusch D."/>
            <person name="Podicherti R."/>
            <person name="Tsui H.-C.T."/>
            <person name="Winkler M.E."/>
        </authorList>
    </citation>
    <scope>NUCLEOTIDE SEQUENCE</scope>
</reference>
<gene>
    <name evidence="1" type="ORF">METZ01_LOCUS140974</name>
</gene>
<name>A0A381ZFW1_9ZZZZ</name>
<accession>A0A381ZFW1</accession>
<protein>
    <submittedName>
        <fullName evidence="1">Uncharacterized protein</fullName>
    </submittedName>
</protein>
<proteinExistence type="predicted"/>
<dbReference type="AlphaFoldDB" id="A0A381ZFW1"/>
<organism evidence="1">
    <name type="scientific">marine metagenome</name>
    <dbReference type="NCBI Taxonomy" id="408172"/>
    <lineage>
        <taxon>unclassified sequences</taxon>
        <taxon>metagenomes</taxon>
        <taxon>ecological metagenomes</taxon>
    </lineage>
</organism>
<dbReference type="EMBL" id="UINC01021157">
    <property type="protein sequence ID" value="SVA88120.1"/>
    <property type="molecule type" value="Genomic_DNA"/>
</dbReference>
<sequence length="45" mass="4812">MGLCTECRRTGAVELVGLVCDRFGASAQPTGVCTECRIRQTALHT</sequence>